<dbReference type="AlphaFoldDB" id="A0AAE0HPS8"/>
<comment type="caution">
    <text evidence="3">The sequence shown here is derived from an EMBL/GenBank/DDBJ whole genome shotgun (WGS) entry which is preliminary data.</text>
</comment>
<evidence type="ECO:0000259" key="2">
    <source>
        <dbReference type="Pfam" id="PF17111"/>
    </source>
</evidence>
<feature type="coiled-coil region" evidence="1">
    <location>
        <begin position="189"/>
        <end position="216"/>
    </location>
</feature>
<feature type="domain" description="Azaphilone pigments biosynthesis cluster protein L N-terminal" evidence="2">
    <location>
        <begin position="19"/>
        <end position="155"/>
    </location>
</feature>
<dbReference type="EMBL" id="JAUEPN010000001">
    <property type="protein sequence ID" value="KAK3300490.1"/>
    <property type="molecule type" value="Genomic_DNA"/>
</dbReference>
<evidence type="ECO:0000313" key="3">
    <source>
        <dbReference type="EMBL" id="KAK3300490.1"/>
    </source>
</evidence>
<evidence type="ECO:0000313" key="4">
    <source>
        <dbReference type="Proteomes" id="UP001278766"/>
    </source>
</evidence>
<protein>
    <recommendedName>
        <fullName evidence="2">Azaphilone pigments biosynthesis cluster protein L N-terminal domain-containing protein</fullName>
    </recommendedName>
</protein>
<dbReference type="GeneID" id="87842799"/>
<gene>
    <name evidence="3" type="ORF">B0H64DRAFT_428551</name>
</gene>
<reference evidence="3" key="2">
    <citation type="submission" date="2023-06" db="EMBL/GenBank/DDBJ databases">
        <authorList>
            <consortium name="Lawrence Berkeley National Laboratory"/>
            <person name="Haridas S."/>
            <person name="Hensen N."/>
            <person name="Bonometti L."/>
            <person name="Westerberg I."/>
            <person name="Brannstrom I.O."/>
            <person name="Guillou S."/>
            <person name="Cros-Aarteil S."/>
            <person name="Calhoun S."/>
            <person name="Kuo A."/>
            <person name="Mondo S."/>
            <person name="Pangilinan J."/>
            <person name="Riley R."/>
            <person name="Labutti K."/>
            <person name="Andreopoulos B."/>
            <person name="Lipzen A."/>
            <person name="Chen C."/>
            <person name="Yanf M."/>
            <person name="Daum C."/>
            <person name="Ng V."/>
            <person name="Clum A."/>
            <person name="Steindorff A."/>
            <person name="Ohm R."/>
            <person name="Martin F."/>
            <person name="Silar P."/>
            <person name="Natvig D."/>
            <person name="Lalanne C."/>
            <person name="Gautier V."/>
            <person name="Ament-Velasquez S.L."/>
            <person name="Kruys A."/>
            <person name="Hutchinson M.I."/>
            <person name="Powell A.J."/>
            <person name="Barry K."/>
            <person name="Miller A.N."/>
            <person name="Grigoriev I.V."/>
            <person name="Debuchy R."/>
            <person name="Gladieux P."/>
            <person name="Thoren M.H."/>
            <person name="Johannesson H."/>
        </authorList>
    </citation>
    <scope>NUCLEOTIDE SEQUENCE</scope>
    <source>
        <strain evidence="3">CBS 168.71</strain>
    </source>
</reference>
<dbReference type="Proteomes" id="UP001278766">
    <property type="component" value="Unassembled WGS sequence"/>
</dbReference>
<keyword evidence="4" id="KW-1185">Reference proteome</keyword>
<sequence>MSPRLLSLFAPTGDQYDAPEALKTLQWDMSLTDRALDSLRDINDSQWESLGEVVVGHARVTIKSCSDACSTFGTNLHKWTKRSTDGKLSWRDRGNIGFFRQSQIKSMSQQLQNCHIMSMASTATLHSSLQNNEASDRLEKTLSEGLDQVTNSIAALNIRAVETQGAASAPPQQADQPQEITVEAVADVLAHIREERKALEASRQFYEDLLERTREAAAESQAAWPWQKHTCQVPVNGSNNRGLQMGVNEGTMNNLQFG</sequence>
<reference evidence="3" key="1">
    <citation type="journal article" date="2023" name="Mol. Phylogenet. Evol.">
        <title>Genome-scale phylogeny and comparative genomics of the fungal order Sordariales.</title>
        <authorList>
            <person name="Hensen N."/>
            <person name="Bonometti L."/>
            <person name="Westerberg I."/>
            <person name="Brannstrom I.O."/>
            <person name="Guillou S."/>
            <person name="Cros-Aarteil S."/>
            <person name="Calhoun S."/>
            <person name="Haridas S."/>
            <person name="Kuo A."/>
            <person name="Mondo S."/>
            <person name="Pangilinan J."/>
            <person name="Riley R."/>
            <person name="LaButti K."/>
            <person name="Andreopoulos B."/>
            <person name="Lipzen A."/>
            <person name="Chen C."/>
            <person name="Yan M."/>
            <person name="Daum C."/>
            <person name="Ng V."/>
            <person name="Clum A."/>
            <person name="Steindorff A."/>
            <person name="Ohm R.A."/>
            <person name="Martin F."/>
            <person name="Silar P."/>
            <person name="Natvig D.O."/>
            <person name="Lalanne C."/>
            <person name="Gautier V."/>
            <person name="Ament-Velasquez S.L."/>
            <person name="Kruys A."/>
            <person name="Hutchinson M.I."/>
            <person name="Powell A.J."/>
            <person name="Barry K."/>
            <person name="Miller A.N."/>
            <person name="Grigoriev I.V."/>
            <person name="Debuchy R."/>
            <person name="Gladieux P."/>
            <person name="Hiltunen Thoren M."/>
            <person name="Johannesson H."/>
        </authorList>
    </citation>
    <scope>NUCLEOTIDE SEQUENCE</scope>
    <source>
        <strain evidence="3">CBS 168.71</strain>
    </source>
</reference>
<keyword evidence="1" id="KW-0175">Coiled coil</keyword>
<name>A0AAE0HPS8_9PEZI</name>
<proteinExistence type="predicted"/>
<dbReference type="Pfam" id="PF17111">
    <property type="entry name" value="PigL_N"/>
    <property type="match status" value="1"/>
</dbReference>
<dbReference type="RefSeq" id="XP_062664004.1">
    <property type="nucleotide sequence ID" value="XM_062805851.1"/>
</dbReference>
<dbReference type="InterPro" id="IPR031348">
    <property type="entry name" value="PigL_N"/>
</dbReference>
<accession>A0AAE0HPS8</accession>
<organism evidence="3 4">
    <name type="scientific">Chaetomium fimeti</name>
    <dbReference type="NCBI Taxonomy" id="1854472"/>
    <lineage>
        <taxon>Eukaryota</taxon>
        <taxon>Fungi</taxon>
        <taxon>Dikarya</taxon>
        <taxon>Ascomycota</taxon>
        <taxon>Pezizomycotina</taxon>
        <taxon>Sordariomycetes</taxon>
        <taxon>Sordariomycetidae</taxon>
        <taxon>Sordariales</taxon>
        <taxon>Chaetomiaceae</taxon>
        <taxon>Chaetomium</taxon>
    </lineage>
</organism>
<evidence type="ECO:0000256" key="1">
    <source>
        <dbReference type="SAM" id="Coils"/>
    </source>
</evidence>